<dbReference type="Gene3D" id="3.90.180.10">
    <property type="entry name" value="Medium-chain alcohol dehydrogenases, catalytic domain"/>
    <property type="match status" value="1"/>
</dbReference>
<dbReference type="Pfam" id="PF08240">
    <property type="entry name" value="ADH_N"/>
    <property type="match status" value="1"/>
</dbReference>
<evidence type="ECO:0000256" key="1">
    <source>
        <dbReference type="ARBA" id="ARBA00001947"/>
    </source>
</evidence>
<organism evidence="7 8">
    <name type="scientific">Nocardioides szechwanensis</name>
    <dbReference type="NCBI Taxonomy" id="1005944"/>
    <lineage>
        <taxon>Bacteria</taxon>
        <taxon>Bacillati</taxon>
        <taxon>Actinomycetota</taxon>
        <taxon>Actinomycetes</taxon>
        <taxon>Propionibacteriales</taxon>
        <taxon>Nocardioidaceae</taxon>
        <taxon>Nocardioides</taxon>
    </lineage>
</organism>
<dbReference type="InterPro" id="IPR020843">
    <property type="entry name" value="ER"/>
</dbReference>
<sequence length="342" mass="34151">MIVKSVTIQGPGQVAVLDVADPVLPDAAGAIVEVEATAICGSDLHFYDGDLPLFPVAVGHEAIGTVVEVGDDIQRFAVGDRVLVASVAGCGACRGCATGDPIACLGGAKVFGSGELGGAQSDLLAVPAADFQLLAIPDGVSDEAALLLTDNLATGWAGARRAGVQPGDTVVVWGLGAVGQCAVRSALAQGAERVLAFDPVAGRRDLAVAAGAIALAGDPVTAVLEATQGLGADSVIDAVANDQTLDAAFAAVRSSGTISVIGIHGLDPYPLGILMGVFRSITLRMTTAPVQSTWAELVPLVQSGRLDAAGIFTHTFPLAEAGAAYAAVAARSADCLKVLLAP</sequence>
<dbReference type="SUPFAM" id="SSF51735">
    <property type="entry name" value="NAD(P)-binding Rossmann-fold domains"/>
    <property type="match status" value="1"/>
</dbReference>
<dbReference type="InterPro" id="IPR013149">
    <property type="entry name" value="ADH-like_C"/>
</dbReference>
<reference evidence="7 8" key="1">
    <citation type="submission" date="2016-10" db="EMBL/GenBank/DDBJ databases">
        <authorList>
            <person name="de Groot N.N."/>
        </authorList>
    </citation>
    <scope>NUCLEOTIDE SEQUENCE [LARGE SCALE GENOMIC DNA]</scope>
    <source>
        <strain evidence="7 8">CGMCC 1.11147</strain>
    </source>
</reference>
<protein>
    <submittedName>
        <fullName evidence="7">2-desacetyl-2-hydroxyethyl bacteriochlorophyllide A dehydrogenase</fullName>
    </submittedName>
</protein>
<dbReference type="Gene3D" id="3.40.50.720">
    <property type="entry name" value="NAD(P)-binding Rossmann-like Domain"/>
    <property type="match status" value="1"/>
</dbReference>
<gene>
    <name evidence="7" type="ORF">SAMN05192576_3918</name>
</gene>
<dbReference type="GO" id="GO:0008270">
    <property type="term" value="F:zinc ion binding"/>
    <property type="evidence" value="ECO:0007669"/>
    <property type="project" value="InterPro"/>
</dbReference>
<dbReference type="EMBL" id="FNIC01000008">
    <property type="protein sequence ID" value="SDO38999.1"/>
    <property type="molecule type" value="Genomic_DNA"/>
</dbReference>
<dbReference type="Pfam" id="PF00107">
    <property type="entry name" value="ADH_zinc_N"/>
    <property type="match status" value="1"/>
</dbReference>
<evidence type="ECO:0000313" key="7">
    <source>
        <dbReference type="EMBL" id="SDO38999.1"/>
    </source>
</evidence>
<dbReference type="PANTHER" id="PTHR42813:SF2">
    <property type="entry name" value="DEHYDROGENASE, ZINC-CONTAINING, PUTATIVE (AFU_ORTHOLOGUE AFUA_2G02810)-RELATED"/>
    <property type="match status" value="1"/>
</dbReference>
<dbReference type="Proteomes" id="UP000199004">
    <property type="component" value="Unassembled WGS sequence"/>
</dbReference>
<proteinExistence type="inferred from homology"/>
<dbReference type="InterPro" id="IPR002328">
    <property type="entry name" value="ADH_Zn_CS"/>
</dbReference>
<evidence type="ECO:0000256" key="3">
    <source>
        <dbReference type="ARBA" id="ARBA00022833"/>
    </source>
</evidence>
<keyword evidence="3 5" id="KW-0862">Zinc</keyword>
<dbReference type="SUPFAM" id="SSF50129">
    <property type="entry name" value="GroES-like"/>
    <property type="match status" value="1"/>
</dbReference>
<evidence type="ECO:0000313" key="8">
    <source>
        <dbReference type="Proteomes" id="UP000199004"/>
    </source>
</evidence>
<evidence type="ECO:0000256" key="2">
    <source>
        <dbReference type="ARBA" id="ARBA00022723"/>
    </source>
</evidence>
<dbReference type="InterPro" id="IPR036291">
    <property type="entry name" value="NAD(P)-bd_dom_sf"/>
</dbReference>
<accession>A0A1H0J683</accession>
<evidence type="ECO:0000259" key="6">
    <source>
        <dbReference type="SMART" id="SM00829"/>
    </source>
</evidence>
<comment type="cofactor">
    <cofactor evidence="1 5">
        <name>Zn(2+)</name>
        <dbReference type="ChEBI" id="CHEBI:29105"/>
    </cofactor>
</comment>
<keyword evidence="8" id="KW-1185">Reference proteome</keyword>
<dbReference type="PANTHER" id="PTHR42813">
    <property type="entry name" value="ZINC-TYPE ALCOHOL DEHYDROGENASE-LIKE"/>
    <property type="match status" value="1"/>
</dbReference>
<dbReference type="STRING" id="1005944.SAMN05192576_3918"/>
<feature type="domain" description="Enoyl reductase (ER)" evidence="6">
    <location>
        <begin position="12"/>
        <end position="340"/>
    </location>
</feature>
<dbReference type="InterPro" id="IPR013154">
    <property type="entry name" value="ADH-like_N"/>
</dbReference>
<evidence type="ECO:0000256" key="4">
    <source>
        <dbReference type="ARBA" id="ARBA00023002"/>
    </source>
</evidence>
<name>A0A1H0J683_9ACTN</name>
<dbReference type="SMART" id="SM00829">
    <property type="entry name" value="PKS_ER"/>
    <property type="match status" value="1"/>
</dbReference>
<evidence type="ECO:0000256" key="5">
    <source>
        <dbReference type="RuleBase" id="RU361277"/>
    </source>
</evidence>
<keyword evidence="4" id="KW-0560">Oxidoreductase</keyword>
<dbReference type="GO" id="GO:0016491">
    <property type="term" value="F:oxidoreductase activity"/>
    <property type="evidence" value="ECO:0007669"/>
    <property type="project" value="UniProtKB-KW"/>
</dbReference>
<dbReference type="PROSITE" id="PS00059">
    <property type="entry name" value="ADH_ZINC"/>
    <property type="match status" value="1"/>
</dbReference>
<keyword evidence="2 5" id="KW-0479">Metal-binding</keyword>
<comment type="similarity">
    <text evidence="5">Belongs to the zinc-containing alcohol dehydrogenase family.</text>
</comment>
<dbReference type="InterPro" id="IPR011032">
    <property type="entry name" value="GroES-like_sf"/>
</dbReference>
<dbReference type="AlphaFoldDB" id="A0A1H0J683"/>